<evidence type="ECO:0000256" key="1">
    <source>
        <dbReference type="SAM" id="MobiDB-lite"/>
    </source>
</evidence>
<protein>
    <submittedName>
        <fullName evidence="2">Uncharacterized protein</fullName>
    </submittedName>
</protein>
<name>F4YXN0_9CAUD</name>
<dbReference type="KEGG" id="vg:10511756"/>
<reference evidence="2 3" key="1">
    <citation type="journal article" date="2009" name="Appl. Environ. Microbiol.">
        <title>Roseophage RDJL Phi1, infecting the aerobic anoxygenic phototrophic bacterium Roseobacter denitrificans OCh114.</title>
        <authorList>
            <person name="Zhang Y."/>
            <person name="Jiao N."/>
        </authorList>
    </citation>
    <scope>NUCLEOTIDE SEQUENCE [LARGE SCALE GENOMIC DNA]</scope>
</reference>
<evidence type="ECO:0000313" key="2">
    <source>
        <dbReference type="EMBL" id="ADK73420.1"/>
    </source>
</evidence>
<feature type="region of interest" description="Disordered" evidence="1">
    <location>
        <begin position="212"/>
        <end position="253"/>
    </location>
</feature>
<dbReference type="RefSeq" id="YP_004421787.1">
    <property type="nucleotide sequence ID" value="NC_015466.1"/>
</dbReference>
<organism evidence="2 3">
    <name type="scientific">Roseobacter phage RDJL Phi 1</name>
    <dbReference type="NCBI Taxonomy" id="562742"/>
    <lineage>
        <taxon>Viruses</taxon>
        <taxon>Duplodnaviria</taxon>
        <taxon>Heunggongvirae</taxon>
        <taxon>Uroviricota</taxon>
        <taxon>Caudoviricetes</taxon>
        <taxon>Xiamenvirus</taxon>
        <taxon>Xiamenvirus RDJL1</taxon>
    </lineage>
</organism>
<dbReference type="GeneID" id="10511756"/>
<feature type="compositionally biased region" description="Acidic residues" evidence="1">
    <location>
        <begin position="229"/>
        <end position="253"/>
    </location>
</feature>
<keyword evidence="3" id="KW-1185">Reference proteome</keyword>
<reference evidence="2 3" key="2">
    <citation type="journal article" date="2011" name="Virol. J.">
        <title>Complete genome sequence of a marine roseophage provides evidence into the evolution of gene transfer agents in alphaproteobacteria.</title>
        <authorList>
            <person name="Huang S."/>
            <person name="Zhang Y."/>
            <person name="Chen F."/>
            <person name="Jiao N."/>
        </authorList>
    </citation>
    <scope>NUCLEOTIDE SEQUENCE [LARGE SCALE GENOMIC DNA]</scope>
</reference>
<gene>
    <name evidence="2" type="ORF">RDJLphi1_gp19</name>
</gene>
<accession>F4YXN0</accession>
<proteinExistence type="predicted"/>
<sequence>MTEVVDGIEWWHIYWVLGDTPRHAKHRTMVKNPPCSGWQHAVVIRGEKRSTIFCPFSMEAHTVPNGAGELTGAKEPRDPMPKARLVKLIQDKWKECQKMGWSRDYDTAALVLRKLGGEVPAQVMKGGEEDTRKKGGKETASKLIKPVKRSSKRGKFLEWFLDNGSSCSVREAMAEFGMSRSNALSYLYMIQKDHGIGYVLVGDIATVTLPDGCDNPFDAGPPPKVEKPAEDEDDDSWLEGPAPEEEDDDSWLE</sequence>
<dbReference type="OrthoDB" id="20258at10239"/>
<evidence type="ECO:0000313" key="3">
    <source>
        <dbReference type="Proteomes" id="UP000008742"/>
    </source>
</evidence>
<dbReference type="EMBL" id="HM151342">
    <property type="protein sequence ID" value="ADK73420.1"/>
    <property type="molecule type" value="Genomic_DNA"/>
</dbReference>
<dbReference type="Proteomes" id="UP000008742">
    <property type="component" value="Segment"/>
</dbReference>